<organism evidence="3 4">
    <name type="scientific">Paxillus rubicundulus Ve08.2h10</name>
    <dbReference type="NCBI Taxonomy" id="930991"/>
    <lineage>
        <taxon>Eukaryota</taxon>
        <taxon>Fungi</taxon>
        <taxon>Dikarya</taxon>
        <taxon>Basidiomycota</taxon>
        <taxon>Agaricomycotina</taxon>
        <taxon>Agaricomycetes</taxon>
        <taxon>Agaricomycetidae</taxon>
        <taxon>Boletales</taxon>
        <taxon>Paxilineae</taxon>
        <taxon>Paxillaceae</taxon>
        <taxon>Paxillus</taxon>
    </lineage>
</organism>
<keyword evidence="1" id="KW-0812">Transmembrane</keyword>
<proteinExistence type="predicted"/>
<sequence length="167" mass="18296">MSTSELTLLARAQVVKYCRLAPAAIWLFDYFLTFEDEVRVVWGSARLSAVHVLFVIVRYLPVAVLVCAAYGRELTGKRSSILQCSQVYKGLAVMMVFSTILAEGLHHDMRYLSKANAAFFYSFVAPSGRGTMAQQQIGEGGPDNISSCRHPPHSALRASQACASSCL</sequence>
<keyword evidence="1" id="KW-0472">Membrane</keyword>
<dbReference type="Proteomes" id="UP000054538">
    <property type="component" value="Unassembled WGS sequence"/>
</dbReference>
<feature type="transmembrane region" description="Helical" evidence="1">
    <location>
        <begin position="49"/>
        <end position="71"/>
    </location>
</feature>
<gene>
    <name evidence="3" type="ORF">PAXRUDRAFT_19835</name>
</gene>
<dbReference type="HOGENOM" id="CLU_1595088_0_0_1"/>
<name>A0A0D0CTW8_9AGAM</name>
<keyword evidence="1" id="KW-1133">Transmembrane helix</keyword>
<evidence type="ECO:0000313" key="4">
    <source>
        <dbReference type="Proteomes" id="UP000054538"/>
    </source>
</evidence>
<feature type="domain" description="DUF6533" evidence="2">
    <location>
        <begin position="17"/>
        <end position="62"/>
    </location>
</feature>
<accession>A0A0D0CTW8</accession>
<protein>
    <recommendedName>
        <fullName evidence="2">DUF6533 domain-containing protein</fullName>
    </recommendedName>
</protein>
<reference evidence="4" key="2">
    <citation type="submission" date="2015-01" db="EMBL/GenBank/DDBJ databases">
        <title>Evolutionary Origins and Diversification of the Mycorrhizal Mutualists.</title>
        <authorList>
            <consortium name="DOE Joint Genome Institute"/>
            <consortium name="Mycorrhizal Genomics Consortium"/>
            <person name="Kohler A."/>
            <person name="Kuo A."/>
            <person name="Nagy L.G."/>
            <person name="Floudas D."/>
            <person name="Copeland A."/>
            <person name="Barry K.W."/>
            <person name="Cichocki N."/>
            <person name="Veneault-Fourrey C."/>
            <person name="LaButti K."/>
            <person name="Lindquist E.A."/>
            <person name="Lipzen A."/>
            <person name="Lundell T."/>
            <person name="Morin E."/>
            <person name="Murat C."/>
            <person name="Riley R."/>
            <person name="Ohm R."/>
            <person name="Sun H."/>
            <person name="Tunlid A."/>
            <person name="Henrissat B."/>
            <person name="Grigoriev I.V."/>
            <person name="Hibbett D.S."/>
            <person name="Martin F."/>
        </authorList>
    </citation>
    <scope>NUCLEOTIDE SEQUENCE [LARGE SCALE GENOMIC DNA]</scope>
    <source>
        <strain evidence="4">Ve08.2h10</strain>
    </source>
</reference>
<evidence type="ECO:0000259" key="2">
    <source>
        <dbReference type="Pfam" id="PF20151"/>
    </source>
</evidence>
<dbReference type="OrthoDB" id="3350812at2759"/>
<dbReference type="Pfam" id="PF20151">
    <property type="entry name" value="DUF6533"/>
    <property type="match status" value="1"/>
</dbReference>
<evidence type="ECO:0000313" key="3">
    <source>
        <dbReference type="EMBL" id="KIK74471.1"/>
    </source>
</evidence>
<evidence type="ECO:0000256" key="1">
    <source>
        <dbReference type="SAM" id="Phobius"/>
    </source>
</evidence>
<dbReference type="AlphaFoldDB" id="A0A0D0CTW8"/>
<dbReference type="InterPro" id="IPR045340">
    <property type="entry name" value="DUF6533"/>
</dbReference>
<keyword evidence="4" id="KW-1185">Reference proteome</keyword>
<dbReference type="EMBL" id="KN828828">
    <property type="protein sequence ID" value="KIK74471.1"/>
    <property type="molecule type" value="Genomic_DNA"/>
</dbReference>
<reference evidence="3 4" key="1">
    <citation type="submission" date="2014-04" db="EMBL/GenBank/DDBJ databases">
        <authorList>
            <consortium name="DOE Joint Genome Institute"/>
            <person name="Kuo A."/>
            <person name="Kohler A."/>
            <person name="Jargeat P."/>
            <person name="Nagy L.G."/>
            <person name="Floudas D."/>
            <person name="Copeland A."/>
            <person name="Barry K.W."/>
            <person name="Cichocki N."/>
            <person name="Veneault-Fourrey C."/>
            <person name="LaButti K."/>
            <person name="Lindquist E.A."/>
            <person name="Lipzen A."/>
            <person name="Lundell T."/>
            <person name="Morin E."/>
            <person name="Murat C."/>
            <person name="Sun H."/>
            <person name="Tunlid A."/>
            <person name="Henrissat B."/>
            <person name="Grigoriev I.V."/>
            <person name="Hibbett D.S."/>
            <person name="Martin F."/>
            <person name="Nordberg H.P."/>
            <person name="Cantor M.N."/>
            <person name="Hua S.X."/>
        </authorList>
    </citation>
    <scope>NUCLEOTIDE SEQUENCE [LARGE SCALE GENOMIC DNA]</scope>
    <source>
        <strain evidence="3 4">Ve08.2h10</strain>
    </source>
</reference>
<dbReference type="InParanoid" id="A0A0D0CTW8"/>